<dbReference type="Gene3D" id="3.60.130.10">
    <property type="entry name" value="Clavaminate synthase-like"/>
    <property type="match status" value="1"/>
</dbReference>
<gene>
    <name evidence="7" type="ORF">RHTO0S_17e02630g</name>
</gene>
<dbReference type="AlphaFoldDB" id="A0A061BMT2"/>
<dbReference type="Pfam" id="PF02668">
    <property type="entry name" value="TauD"/>
    <property type="match status" value="1"/>
</dbReference>
<dbReference type="OrthoDB" id="5818554at2759"/>
<keyword evidence="4" id="KW-0560">Oxidoreductase</keyword>
<dbReference type="InterPro" id="IPR003819">
    <property type="entry name" value="TauD/TfdA-like"/>
</dbReference>
<dbReference type="GO" id="GO:0046872">
    <property type="term" value="F:metal ion binding"/>
    <property type="evidence" value="ECO:0007669"/>
    <property type="project" value="UniProtKB-KW"/>
</dbReference>
<feature type="domain" description="TauD/TfdA-like" evidence="6">
    <location>
        <begin position="14"/>
        <end position="298"/>
    </location>
</feature>
<evidence type="ECO:0000256" key="5">
    <source>
        <dbReference type="ARBA" id="ARBA00023004"/>
    </source>
</evidence>
<sequence length="319" mass="36308">MSTEFTERYKGFTVKPILPGFGAEVAGVPFDQVPLPQETIDALVELSNKYAVLIFRDTGLDDARHVKFSQQLGELEVCPKFGGPDQPDRFSSRYLFDAGNMNLDGTIVKEGTRRWQYNKGNALPHTDSSFNQHRSKYSLLLAHLVPSVGGNTDFFNVRQAYADLPEEKKEMLRELVIEHDLWHSRKIAAPEEFQTVTAHEMAAKQPAYHKFVQTAPNGNETLFIAAHAKRVVGPQVWDLDKSQKLIWELIDHCTKPEYMFSAKWNGPGDMVWWDNRTSMHRATPFSDQMEKRDMRRTTVFDDGPYAQGAMPPMLDMPAA</sequence>
<dbReference type="PANTHER" id="PTHR43779:SF3">
    <property type="entry name" value="(3R)-3-[(CARBOXYMETHYL)AMINO]FATTY ACID OXYGENASE_DECARBOXYLASE"/>
    <property type="match status" value="1"/>
</dbReference>
<reference evidence="7" key="1">
    <citation type="journal article" date="2014" name="Genome Announc.">
        <title>Draft genome sequence of Rhodosporidium toruloides CECT1137, an oleaginous yeast of biotechnological interest.</title>
        <authorList>
            <person name="Morin N."/>
            <person name="Calcas X."/>
            <person name="Devillers H."/>
            <person name="Durrens P."/>
            <person name="Sherman D.J."/>
            <person name="Nicaud J.-M."/>
            <person name="Neuveglise C."/>
        </authorList>
    </citation>
    <scope>NUCLEOTIDE SEQUENCE</scope>
    <source>
        <strain evidence="7">CECT1137</strain>
    </source>
</reference>
<evidence type="ECO:0000256" key="1">
    <source>
        <dbReference type="ARBA" id="ARBA00005896"/>
    </source>
</evidence>
<dbReference type="EMBL" id="LK052952">
    <property type="protein sequence ID" value="CDR48391.1"/>
    <property type="molecule type" value="Genomic_DNA"/>
</dbReference>
<evidence type="ECO:0000256" key="2">
    <source>
        <dbReference type="ARBA" id="ARBA00022723"/>
    </source>
</evidence>
<organism evidence="7">
    <name type="scientific">Rhodotorula toruloides</name>
    <name type="common">Yeast</name>
    <name type="synonym">Rhodosporidium toruloides</name>
    <dbReference type="NCBI Taxonomy" id="5286"/>
    <lineage>
        <taxon>Eukaryota</taxon>
        <taxon>Fungi</taxon>
        <taxon>Dikarya</taxon>
        <taxon>Basidiomycota</taxon>
        <taxon>Pucciniomycotina</taxon>
        <taxon>Microbotryomycetes</taxon>
        <taxon>Sporidiobolales</taxon>
        <taxon>Sporidiobolaceae</taxon>
        <taxon>Rhodotorula</taxon>
    </lineage>
</organism>
<proteinExistence type="inferred from homology"/>
<evidence type="ECO:0000313" key="7">
    <source>
        <dbReference type="EMBL" id="CDR48391.1"/>
    </source>
</evidence>
<keyword evidence="5" id="KW-0408">Iron</keyword>
<keyword evidence="3" id="KW-0223">Dioxygenase</keyword>
<dbReference type="InterPro" id="IPR042098">
    <property type="entry name" value="TauD-like_sf"/>
</dbReference>
<dbReference type="SUPFAM" id="SSF51197">
    <property type="entry name" value="Clavaminate synthase-like"/>
    <property type="match status" value="1"/>
</dbReference>
<dbReference type="GO" id="GO:0051213">
    <property type="term" value="F:dioxygenase activity"/>
    <property type="evidence" value="ECO:0007669"/>
    <property type="project" value="UniProtKB-KW"/>
</dbReference>
<keyword evidence="2" id="KW-0479">Metal-binding</keyword>
<protein>
    <submittedName>
        <fullName evidence="7">RHTO0S17e02630g1_1</fullName>
    </submittedName>
</protein>
<evidence type="ECO:0000256" key="4">
    <source>
        <dbReference type="ARBA" id="ARBA00023002"/>
    </source>
</evidence>
<dbReference type="PANTHER" id="PTHR43779">
    <property type="entry name" value="DIOXYGENASE RV0097-RELATED"/>
    <property type="match status" value="1"/>
</dbReference>
<accession>A0A061BMT2</accession>
<comment type="similarity">
    <text evidence="1">Belongs to the TfdA dioxygenase family.</text>
</comment>
<evidence type="ECO:0000256" key="3">
    <source>
        <dbReference type="ARBA" id="ARBA00022964"/>
    </source>
</evidence>
<name>A0A061BMT2_RHOTO</name>
<evidence type="ECO:0000259" key="6">
    <source>
        <dbReference type="Pfam" id="PF02668"/>
    </source>
</evidence>
<dbReference type="InterPro" id="IPR051178">
    <property type="entry name" value="TfdA_dioxygenase"/>
</dbReference>